<dbReference type="AlphaFoldDB" id="T1HQ77"/>
<accession>T1HQ77</accession>
<dbReference type="HOGENOM" id="CLU_014031_0_0_1"/>
<dbReference type="OMA" id="LLGSHEM"/>
<dbReference type="PANTHER" id="PTHR33327">
    <property type="entry name" value="ENDONUCLEASE"/>
    <property type="match status" value="1"/>
</dbReference>
<keyword evidence="2" id="KW-1185">Reference proteome</keyword>
<evidence type="ECO:0000313" key="1">
    <source>
        <dbReference type="EnsemblMetazoa" id="RPRC006201-PA"/>
    </source>
</evidence>
<dbReference type="EnsemblMetazoa" id="RPRC006201-RA">
    <property type="protein sequence ID" value="RPRC006201-PA"/>
    <property type="gene ID" value="RPRC006201"/>
</dbReference>
<dbReference type="PANTHER" id="PTHR33327:SF3">
    <property type="entry name" value="RNA-DIRECTED DNA POLYMERASE"/>
    <property type="match status" value="1"/>
</dbReference>
<dbReference type="InParanoid" id="T1HQ77"/>
<name>T1HQ77_RHOPR</name>
<reference evidence="1" key="1">
    <citation type="submission" date="2015-05" db="UniProtKB">
        <authorList>
            <consortium name="EnsemblMetazoa"/>
        </authorList>
    </citation>
    <scope>IDENTIFICATION</scope>
</reference>
<protein>
    <submittedName>
        <fullName evidence="1">Uncharacterized protein</fullName>
    </submittedName>
</protein>
<organism evidence="1 2">
    <name type="scientific">Rhodnius prolixus</name>
    <name type="common">Triatomid bug</name>
    <dbReference type="NCBI Taxonomy" id="13249"/>
    <lineage>
        <taxon>Eukaryota</taxon>
        <taxon>Metazoa</taxon>
        <taxon>Ecdysozoa</taxon>
        <taxon>Arthropoda</taxon>
        <taxon>Hexapoda</taxon>
        <taxon>Insecta</taxon>
        <taxon>Pterygota</taxon>
        <taxon>Neoptera</taxon>
        <taxon>Paraneoptera</taxon>
        <taxon>Hemiptera</taxon>
        <taxon>Heteroptera</taxon>
        <taxon>Panheteroptera</taxon>
        <taxon>Cimicomorpha</taxon>
        <taxon>Reduviidae</taxon>
        <taxon>Triatominae</taxon>
        <taxon>Rhodnius</taxon>
    </lineage>
</organism>
<evidence type="ECO:0000313" key="2">
    <source>
        <dbReference type="Proteomes" id="UP000015103"/>
    </source>
</evidence>
<dbReference type="EMBL" id="ACPB03021828">
    <property type="status" value="NOT_ANNOTATED_CDS"/>
    <property type="molecule type" value="Genomic_DNA"/>
</dbReference>
<proteinExistence type="predicted"/>
<dbReference type="VEuPathDB" id="VectorBase:RPRC006201"/>
<dbReference type="Proteomes" id="UP000015103">
    <property type="component" value="Unassembled WGS sequence"/>
</dbReference>
<sequence>YKIKSEAGRFQALVGQLPYQVLTQIAGSVQSPGPVPYTSTKEKLIAIYSQSQERRILRLLEQTQLGDMTPSQLLRQMQNQAGTAMSDGVLRTVWLRALPQRVRGILAAIEQDDLDKLATVADKVMEVDSNTSVHAVRDTDGDRLARLEKQLQDLHEQFSALATTIERSNRGRSRSRNRDQGAPKDGYCYYHHKFGEKATKCKKPCKWETTSQPSTNG</sequence>